<accession>A0A2P6ARF3</accession>
<protein>
    <submittedName>
        <fullName evidence="2">Uncharacterized protein</fullName>
    </submittedName>
</protein>
<keyword evidence="1" id="KW-0812">Transmembrane</keyword>
<evidence type="ECO:0000256" key="1">
    <source>
        <dbReference type="SAM" id="Phobius"/>
    </source>
</evidence>
<evidence type="ECO:0000313" key="3">
    <source>
        <dbReference type="Proteomes" id="UP000243900"/>
    </source>
</evidence>
<feature type="transmembrane region" description="Helical" evidence="1">
    <location>
        <begin position="21"/>
        <end position="43"/>
    </location>
</feature>
<feature type="transmembrane region" description="Helical" evidence="1">
    <location>
        <begin position="49"/>
        <end position="72"/>
    </location>
</feature>
<keyword evidence="1" id="KW-0472">Membrane</keyword>
<organism evidence="2 3">
    <name type="scientific">Amnimonas aquatica</name>
    <dbReference type="NCBI Taxonomy" id="2094561"/>
    <lineage>
        <taxon>Bacteria</taxon>
        <taxon>Pseudomonadati</taxon>
        <taxon>Pseudomonadota</taxon>
        <taxon>Gammaproteobacteria</taxon>
        <taxon>Moraxellales</taxon>
        <taxon>Moraxellaceae</taxon>
        <taxon>Amnimonas</taxon>
    </lineage>
</organism>
<sequence>MLMKQGLFNHHRYPAGIQQALLALGLDSLKPSFSLLLALLIALTCRNTVPWPLLAGWLALAAASTLAGHLYCRTWRQRLRQTLDPATLRRAELQGLCYGATVAVVWGSCSLLMQPQYPNQSLLIGMIYFGVCAGAATLSV</sequence>
<proteinExistence type="predicted"/>
<dbReference type="EMBL" id="PTQZ01000202">
    <property type="protein sequence ID" value="PQA36718.1"/>
    <property type="molecule type" value="Genomic_DNA"/>
</dbReference>
<dbReference type="AlphaFoldDB" id="A0A2P6ARF3"/>
<comment type="caution">
    <text evidence="2">The sequence shown here is derived from an EMBL/GenBank/DDBJ whole genome shotgun (WGS) entry which is preliminary data.</text>
</comment>
<name>A0A2P6ARF3_9GAMM</name>
<gene>
    <name evidence="2" type="ORF">C5O18_07840</name>
</gene>
<feature type="transmembrane region" description="Helical" evidence="1">
    <location>
        <begin position="119"/>
        <end position="138"/>
    </location>
</feature>
<feature type="transmembrane region" description="Helical" evidence="1">
    <location>
        <begin position="93"/>
        <end position="113"/>
    </location>
</feature>
<keyword evidence="1" id="KW-1133">Transmembrane helix</keyword>
<dbReference type="Proteomes" id="UP000243900">
    <property type="component" value="Unassembled WGS sequence"/>
</dbReference>
<feature type="non-terminal residue" evidence="2">
    <location>
        <position position="140"/>
    </location>
</feature>
<evidence type="ECO:0000313" key="2">
    <source>
        <dbReference type="EMBL" id="PQA36718.1"/>
    </source>
</evidence>
<reference evidence="3" key="1">
    <citation type="submission" date="2018-02" db="EMBL/GenBank/DDBJ databases">
        <title>Genome sequencing of Solimonas sp. HR-BB.</title>
        <authorList>
            <person name="Lee Y."/>
            <person name="Jeon C.O."/>
        </authorList>
    </citation>
    <scope>NUCLEOTIDE SEQUENCE [LARGE SCALE GENOMIC DNA]</scope>
    <source>
        <strain evidence="3">HR-E</strain>
    </source>
</reference>
<keyword evidence="3" id="KW-1185">Reference proteome</keyword>